<keyword evidence="2" id="KW-1185">Reference proteome</keyword>
<feature type="non-terminal residue" evidence="1">
    <location>
        <position position="1"/>
    </location>
</feature>
<dbReference type="STRING" id="990121.A0A0V0YSI4"/>
<dbReference type="Proteomes" id="UP000054783">
    <property type="component" value="Unassembled WGS sequence"/>
</dbReference>
<comment type="caution">
    <text evidence="1">The sequence shown here is derived from an EMBL/GenBank/DDBJ whole genome shotgun (WGS) entry which is preliminary data.</text>
</comment>
<evidence type="ECO:0000313" key="1">
    <source>
        <dbReference type="EMBL" id="KRY03067.1"/>
    </source>
</evidence>
<reference evidence="1 2" key="1">
    <citation type="submission" date="2015-01" db="EMBL/GenBank/DDBJ databases">
        <title>Evolution of Trichinella species and genotypes.</title>
        <authorList>
            <person name="Korhonen P.K."/>
            <person name="Edoardo P."/>
            <person name="Giuseppe L.R."/>
            <person name="Gasser R.B."/>
        </authorList>
    </citation>
    <scope>NUCLEOTIDE SEQUENCE [LARGE SCALE GENOMIC DNA]</scope>
    <source>
        <strain evidence="1">ISS2496</strain>
    </source>
</reference>
<feature type="non-terminal residue" evidence="1">
    <location>
        <position position="118"/>
    </location>
</feature>
<sequence length="118" mass="13580">DVFICQNDEYTDCNETRVEKCTYLSEADDCKEFTYEVISEKEYPYGRDCEERNYGESCLCPCAGTWTEWSIASETCGNVVSNRYRPTLDMVAENESCDGAEISCCKETKEDFVVCDHY</sequence>
<gene>
    <name evidence="1" type="ORF">T12_1690</name>
</gene>
<accession>A0A0V0YSI4</accession>
<proteinExistence type="predicted"/>
<organism evidence="1 2">
    <name type="scientific">Trichinella patagoniensis</name>
    <dbReference type="NCBI Taxonomy" id="990121"/>
    <lineage>
        <taxon>Eukaryota</taxon>
        <taxon>Metazoa</taxon>
        <taxon>Ecdysozoa</taxon>
        <taxon>Nematoda</taxon>
        <taxon>Enoplea</taxon>
        <taxon>Dorylaimia</taxon>
        <taxon>Trichinellida</taxon>
        <taxon>Trichinellidae</taxon>
        <taxon>Trichinella</taxon>
    </lineage>
</organism>
<dbReference type="AlphaFoldDB" id="A0A0V0YSI4"/>
<evidence type="ECO:0000313" key="2">
    <source>
        <dbReference type="Proteomes" id="UP000054783"/>
    </source>
</evidence>
<protein>
    <submittedName>
        <fullName evidence="1">Uncharacterized protein</fullName>
    </submittedName>
</protein>
<dbReference type="OrthoDB" id="5812963at2759"/>
<name>A0A0V0YSI4_9BILA</name>
<dbReference type="EMBL" id="JYDQ01003165">
    <property type="protein sequence ID" value="KRY03067.1"/>
    <property type="molecule type" value="Genomic_DNA"/>
</dbReference>